<dbReference type="InterPro" id="IPR043748">
    <property type="entry name" value="DUF5693"/>
</dbReference>
<protein>
    <submittedName>
        <fullName evidence="2">Uncharacterized protein</fullName>
    </submittedName>
</protein>
<dbReference type="Proteomes" id="UP001185028">
    <property type="component" value="Unassembled WGS sequence"/>
</dbReference>
<sequence>MVQKWQHWNNRSAKWLWILVIIGMVASLPVAYSRIQTEHTSQNVEFVFNYRDLISIASYQPHPQDYIREQLQLLKNAGVGSVALYQSNLPELQSSGRLHVYSSADVANRQNQVIPLNDNFTYVQFTSKENEEMLRPVLERVFNSLAIPVSSWTYQNLPGLVIQTSTDDAGLKPLDPDPVAMKMLHDMGFQIVPRLNDALPYNQNVMSEMLDEFTTYGVKTLLFDGASVTGFNDDIEKHTITAFASLLKKHNLAIAAIENLKKPQDGFSKLAYLNNYNVVRLYSLSQADSQLDPITVADRFVLASKDRNIRMMYINLAVSRDTTKAAMTNSIDNVILSLQEKGHAIQDIQKNGFTLGPAVARDVHTFPMERYVKLIVLIGAIAAIALLAYYFVRKLTLAVFVLGLIGSAGLIAIHKSLLLEQGVALLAAISIPTIAMIYAVKAVDLMYESRSSLTVGKRVGQSILLFLRTSLWSLTGALFIIGLLDDITYQLVINQFRGVSLLHFAPIALTALYIAFYRGKESFGFAGIRKLLTRPITLTWVIVLGIVGVVGMYYLSRTGNAGTVSPLEMHFRNALEGLFNVRPRNKEFLMAHPIFIVGIFIAAKYRQAIYLLIIASIGQLSMVDTFAHIHSPVLISLTRGLLGMALGLVLGLVAIVIWQIIERCWRKWAPSLFKS</sequence>
<feature type="transmembrane region" description="Helical" evidence="1">
    <location>
        <begin position="641"/>
        <end position="661"/>
    </location>
</feature>
<gene>
    <name evidence="2" type="ORF">JOC58_000520</name>
</gene>
<name>A0ABU1ITP8_9BACL</name>
<keyword evidence="1" id="KW-0812">Transmembrane</keyword>
<feature type="transmembrane region" description="Helical" evidence="1">
    <location>
        <begin position="496"/>
        <end position="516"/>
    </location>
</feature>
<reference evidence="2 3" key="1">
    <citation type="submission" date="2023-07" db="EMBL/GenBank/DDBJ databases">
        <title>Genomic Encyclopedia of Type Strains, Phase IV (KMG-IV): sequencing the most valuable type-strain genomes for metagenomic binning, comparative biology and taxonomic classification.</title>
        <authorList>
            <person name="Goeker M."/>
        </authorList>
    </citation>
    <scope>NUCLEOTIDE SEQUENCE [LARGE SCALE GENOMIC DNA]</scope>
    <source>
        <strain evidence="2 3">DSM 22170</strain>
    </source>
</reference>
<feature type="transmembrane region" description="Helical" evidence="1">
    <location>
        <begin position="12"/>
        <end position="32"/>
    </location>
</feature>
<feature type="transmembrane region" description="Helical" evidence="1">
    <location>
        <begin position="537"/>
        <end position="555"/>
    </location>
</feature>
<comment type="caution">
    <text evidence="2">The sequence shown here is derived from an EMBL/GenBank/DDBJ whole genome shotgun (WGS) entry which is preliminary data.</text>
</comment>
<dbReference type="Pfam" id="PF18949">
    <property type="entry name" value="DUF5693"/>
    <property type="match status" value="1"/>
</dbReference>
<evidence type="ECO:0000313" key="3">
    <source>
        <dbReference type="Proteomes" id="UP001185028"/>
    </source>
</evidence>
<keyword evidence="3" id="KW-1185">Reference proteome</keyword>
<feature type="transmembrane region" description="Helical" evidence="1">
    <location>
        <begin position="423"/>
        <end position="443"/>
    </location>
</feature>
<evidence type="ECO:0000256" key="1">
    <source>
        <dbReference type="SAM" id="Phobius"/>
    </source>
</evidence>
<feature type="transmembrane region" description="Helical" evidence="1">
    <location>
        <begin position="371"/>
        <end position="392"/>
    </location>
</feature>
<keyword evidence="1" id="KW-1133">Transmembrane helix</keyword>
<evidence type="ECO:0000313" key="2">
    <source>
        <dbReference type="EMBL" id="MDR6242636.1"/>
    </source>
</evidence>
<accession>A0ABU1ITP8</accession>
<feature type="transmembrane region" description="Helical" evidence="1">
    <location>
        <begin position="463"/>
        <end position="484"/>
    </location>
</feature>
<keyword evidence="1" id="KW-0472">Membrane</keyword>
<dbReference type="RefSeq" id="WP_188774150.1">
    <property type="nucleotide sequence ID" value="NZ_BMMB01000002.1"/>
</dbReference>
<feature type="transmembrane region" description="Helical" evidence="1">
    <location>
        <begin position="397"/>
        <end position="417"/>
    </location>
</feature>
<proteinExistence type="predicted"/>
<dbReference type="EMBL" id="JAVDQH010000002">
    <property type="protein sequence ID" value="MDR6242636.1"/>
    <property type="molecule type" value="Genomic_DNA"/>
</dbReference>
<organism evidence="2 3">
    <name type="scientific">Paenibacillus hunanensis</name>
    <dbReference type="NCBI Taxonomy" id="539262"/>
    <lineage>
        <taxon>Bacteria</taxon>
        <taxon>Bacillati</taxon>
        <taxon>Bacillota</taxon>
        <taxon>Bacilli</taxon>
        <taxon>Bacillales</taxon>
        <taxon>Paenibacillaceae</taxon>
        <taxon>Paenibacillus</taxon>
    </lineage>
</organism>